<dbReference type="SUPFAM" id="SSF56112">
    <property type="entry name" value="Protein kinase-like (PK-like)"/>
    <property type="match status" value="1"/>
</dbReference>
<dbReference type="AlphaFoldDB" id="A0A9P9EMG1"/>
<evidence type="ECO:0000313" key="6">
    <source>
        <dbReference type="EMBL" id="KAH7140168.1"/>
    </source>
</evidence>
<reference evidence="6" key="1">
    <citation type="journal article" date="2021" name="Nat. Commun.">
        <title>Genetic determinants of endophytism in the Arabidopsis root mycobiome.</title>
        <authorList>
            <person name="Mesny F."/>
            <person name="Miyauchi S."/>
            <person name="Thiergart T."/>
            <person name="Pickel B."/>
            <person name="Atanasova L."/>
            <person name="Karlsson M."/>
            <person name="Huettel B."/>
            <person name="Barry K.W."/>
            <person name="Haridas S."/>
            <person name="Chen C."/>
            <person name="Bauer D."/>
            <person name="Andreopoulos W."/>
            <person name="Pangilinan J."/>
            <person name="LaButti K."/>
            <person name="Riley R."/>
            <person name="Lipzen A."/>
            <person name="Clum A."/>
            <person name="Drula E."/>
            <person name="Henrissat B."/>
            <person name="Kohler A."/>
            <person name="Grigoriev I.V."/>
            <person name="Martin F.M."/>
            <person name="Hacquard S."/>
        </authorList>
    </citation>
    <scope>NUCLEOTIDE SEQUENCE</scope>
    <source>
        <strain evidence="6">MPI-CAGE-AT-0021</strain>
    </source>
</reference>
<sequence length="1235" mass="136826">MSSSNSELQGVRGPISTSPIGASSQDGSFDPHSPLVSLETLGDLKDLVTFLGALSTVIPQNPWLDYAVINALDGANLSRGSTFSVRRHILTRRIHAHNQRLVPGDTVILKIAHGFQQGRLAVADDDNAISRQMDALIREVQVLTDPRVRDSPEIVDLLQLVWEYEQGVLRSVLVFEYANCGTLTEFIRCDPAQSLCIKLLLCLDVLKGLSVLHDVGVVHGDVKCDNVVVFQGKDGSFSAKLIDFGFSIFLTELEPGTQIPRRGTAPFTAPEWIAPIEREGVVYTDYFSFGMLAWQMLSDGKQDSLFSQQPFECPSKEASGLAWLAYIQDAKEDREFVDKVKLSILLAAGEIDENLWVYFSFILDNTLNPIPTQRNISNVLSSFGYEQRCVPDLTTSVATPKPYLEAAASETQSPMARRELNNAVDMRKSLQFLDLRQFRTPAPALHTQIVASLGRISKRDGDGWAADAYFTLAQCHINGFGTEQSDEDGLDSLSEAESLGHPVARLILPQIRAAITPEQYREGVSPSELLRPVDLPSADSYPFNLSDTPDQILQLLSENEELRCNLTWRQNSIMHWAATFGLDKHLLRFFDAYPDLLDAENVLGETPLICAARHGNANCVMILVGSGADGNQISFTGETALHWLVSFPDEIVPAFGCLFYSLRSLVSYALASEPSPAVAAAGLSIVLGTPLHRAVALRRKKIVEFFLQREANCFFPGLPRYNEVALERAGVAGKYQFPDAKDMALLPIHIACRAHDDEMIELLLRNGSLQLPTWTGEKGQPRGFFLGFRVDRDDGLGCTNLRSRSLLGYACDPISRFSRMAIHGSRQKQALRRTFELLLSVQGQDLGKVSFTGMTALLAACESDDTELVLHILSLPESNSILEQSFTGGWGIKPLHVATSHRNMVLVEALLDAGADALAECSSGKTAMHMCAASLSPDQDFARLLLSRAPELASMESYWETPFATAVRNHDLGCARLLLEYGADPNQLFGPQIPTTTLFQVLSQDEELFAVRFLLSLPNISSLVAPRRKLTALHAPFVANFRYNYYGEYKLAGRVSIFEELLTRWNSKSDLEAREIKGYTPLHFACLSRDVKATQVILEAMKRVGADVNAMGDYFGSPVWRTPLDLVEVGSAVPSEVTERGCVAVDRYNKTTDKLRRLMVDAGGKSQIVALNDKWSDLSFVERLKATLLTNKVTRFFAILGGRLNIFWLAGFDDFKARLRLWTQSNPEEVYYRRS</sequence>
<dbReference type="SMART" id="SM00248">
    <property type="entry name" value="ANK"/>
    <property type="match status" value="9"/>
</dbReference>
<dbReference type="GO" id="GO:0004672">
    <property type="term" value="F:protein kinase activity"/>
    <property type="evidence" value="ECO:0007669"/>
    <property type="project" value="InterPro"/>
</dbReference>
<evidence type="ECO:0000256" key="1">
    <source>
        <dbReference type="ARBA" id="ARBA00022737"/>
    </source>
</evidence>
<proteinExistence type="predicted"/>
<dbReference type="PROSITE" id="PS50297">
    <property type="entry name" value="ANK_REP_REGION"/>
    <property type="match status" value="3"/>
</dbReference>
<dbReference type="InterPro" id="IPR008271">
    <property type="entry name" value="Ser/Thr_kinase_AS"/>
</dbReference>
<dbReference type="PROSITE" id="PS00108">
    <property type="entry name" value="PROTEIN_KINASE_ST"/>
    <property type="match status" value="1"/>
</dbReference>
<dbReference type="InterPro" id="IPR011009">
    <property type="entry name" value="Kinase-like_dom_sf"/>
</dbReference>
<keyword evidence="1" id="KW-0677">Repeat</keyword>
<dbReference type="InterPro" id="IPR051165">
    <property type="entry name" value="Multifunctional_ANK_Repeat"/>
</dbReference>
<dbReference type="GO" id="GO:0005524">
    <property type="term" value="F:ATP binding"/>
    <property type="evidence" value="ECO:0007669"/>
    <property type="project" value="InterPro"/>
</dbReference>
<dbReference type="Pfam" id="PF12796">
    <property type="entry name" value="Ank_2"/>
    <property type="match status" value="2"/>
</dbReference>
<feature type="compositionally biased region" description="Polar residues" evidence="4">
    <location>
        <begin position="15"/>
        <end position="27"/>
    </location>
</feature>
<dbReference type="SUPFAM" id="SSF48403">
    <property type="entry name" value="Ankyrin repeat"/>
    <property type="match status" value="2"/>
</dbReference>
<evidence type="ECO:0000313" key="7">
    <source>
        <dbReference type="Proteomes" id="UP000717696"/>
    </source>
</evidence>
<keyword evidence="7" id="KW-1185">Reference proteome</keyword>
<feature type="repeat" description="ANK" evidence="3">
    <location>
        <begin position="890"/>
        <end position="922"/>
    </location>
</feature>
<evidence type="ECO:0000256" key="4">
    <source>
        <dbReference type="SAM" id="MobiDB-lite"/>
    </source>
</evidence>
<dbReference type="Pfam" id="PF00069">
    <property type="entry name" value="Pkinase"/>
    <property type="match status" value="1"/>
</dbReference>
<organism evidence="6 7">
    <name type="scientific">Dactylonectria estremocensis</name>
    <dbReference type="NCBI Taxonomy" id="1079267"/>
    <lineage>
        <taxon>Eukaryota</taxon>
        <taxon>Fungi</taxon>
        <taxon>Dikarya</taxon>
        <taxon>Ascomycota</taxon>
        <taxon>Pezizomycotina</taxon>
        <taxon>Sordariomycetes</taxon>
        <taxon>Hypocreomycetidae</taxon>
        <taxon>Hypocreales</taxon>
        <taxon>Nectriaceae</taxon>
        <taxon>Dactylonectria</taxon>
    </lineage>
</organism>
<dbReference type="CDD" id="cd00180">
    <property type="entry name" value="PKc"/>
    <property type="match status" value="1"/>
</dbReference>
<dbReference type="SMART" id="SM00220">
    <property type="entry name" value="S_TKc"/>
    <property type="match status" value="1"/>
</dbReference>
<dbReference type="Gene3D" id="1.10.510.10">
    <property type="entry name" value="Transferase(Phosphotransferase) domain 1"/>
    <property type="match status" value="1"/>
</dbReference>
<evidence type="ECO:0000259" key="5">
    <source>
        <dbReference type="PROSITE" id="PS50011"/>
    </source>
</evidence>
<accession>A0A9P9EMG1</accession>
<dbReference type="InterPro" id="IPR000719">
    <property type="entry name" value="Prot_kinase_dom"/>
</dbReference>
<dbReference type="EMBL" id="JAGMUU010000013">
    <property type="protein sequence ID" value="KAH7140168.1"/>
    <property type="molecule type" value="Genomic_DNA"/>
</dbReference>
<dbReference type="PANTHER" id="PTHR24123:SF33">
    <property type="entry name" value="PROTEIN HOS4"/>
    <property type="match status" value="1"/>
</dbReference>
<comment type="caution">
    <text evidence="6">The sequence shown here is derived from an EMBL/GenBank/DDBJ whole genome shotgun (WGS) entry which is preliminary data.</text>
</comment>
<dbReference type="OrthoDB" id="4062651at2759"/>
<dbReference type="PROSITE" id="PS50088">
    <property type="entry name" value="ANK_REPEAT"/>
    <property type="match status" value="3"/>
</dbReference>
<dbReference type="InterPro" id="IPR036770">
    <property type="entry name" value="Ankyrin_rpt-contain_sf"/>
</dbReference>
<dbReference type="Pfam" id="PF00023">
    <property type="entry name" value="Ank"/>
    <property type="match status" value="1"/>
</dbReference>
<protein>
    <recommendedName>
        <fullName evidence="5">Protein kinase domain-containing protein</fullName>
    </recommendedName>
</protein>
<feature type="repeat" description="ANK" evidence="3">
    <location>
        <begin position="1077"/>
        <end position="1113"/>
    </location>
</feature>
<dbReference type="PROSITE" id="PS50011">
    <property type="entry name" value="PROTEIN_KINASE_DOM"/>
    <property type="match status" value="1"/>
</dbReference>
<feature type="domain" description="Protein kinase" evidence="5">
    <location>
        <begin position="71"/>
        <end position="404"/>
    </location>
</feature>
<dbReference type="PANTHER" id="PTHR24123">
    <property type="entry name" value="ANKYRIN REPEAT-CONTAINING"/>
    <property type="match status" value="1"/>
</dbReference>
<dbReference type="Gene3D" id="1.25.40.20">
    <property type="entry name" value="Ankyrin repeat-containing domain"/>
    <property type="match status" value="2"/>
</dbReference>
<dbReference type="InterPro" id="IPR002110">
    <property type="entry name" value="Ankyrin_rpt"/>
</dbReference>
<gene>
    <name evidence="6" type="ORF">B0J13DRAFT_608608</name>
</gene>
<evidence type="ECO:0000256" key="2">
    <source>
        <dbReference type="ARBA" id="ARBA00023043"/>
    </source>
</evidence>
<keyword evidence="2 3" id="KW-0040">ANK repeat</keyword>
<name>A0A9P9EMG1_9HYPO</name>
<feature type="repeat" description="ANK" evidence="3">
    <location>
        <begin position="603"/>
        <end position="635"/>
    </location>
</feature>
<feature type="region of interest" description="Disordered" evidence="4">
    <location>
        <begin position="1"/>
        <end position="29"/>
    </location>
</feature>
<evidence type="ECO:0000256" key="3">
    <source>
        <dbReference type="PROSITE-ProRule" id="PRU00023"/>
    </source>
</evidence>
<dbReference type="Proteomes" id="UP000717696">
    <property type="component" value="Unassembled WGS sequence"/>
</dbReference>